<accession>A0ABS0Q4S6</accession>
<feature type="chain" id="PRO_5045250690" evidence="1">
    <location>
        <begin position="24"/>
        <end position="683"/>
    </location>
</feature>
<protein>
    <submittedName>
        <fullName evidence="3">DUF3857 and transglutaminase domain-containing protein</fullName>
    </submittedName>
</protein>
<keyword evidence="4" id="KW-1185">Reference proteome</keyword>
<evidence type="ECO:0000313" key="4">
    <source>
        <dbReference type="Proteomes" id="UP000625631"/>
    </source>
</evidence>
<evidence type="ECO:0000259" key="2">
    <source>
        <dbReference type="Pfam" id="PF12969"/>
    </source>
</evidence>
<dbReference type="Gene3D" id="3.10.620.30">
    <property type="match status" value="1"/>
</dbReference>
<feature type="signal peptide" evidence="1">
    <location>
        <begin position="1"/>
        <end position="23"/>
    </location>
</feature>
<feature type="domain" description="DUF3857" evidence="2">
    <location>
        <begin position="74"/>
        <end position="202"/>
    </location>
</feature>
<dbReference type="EMBL" id="JAEDAE010000002">
    <property type="protein sequence ID" value="MBH8557575.1"/>
    <property type="molecule type" value="Genomic_DNA"/>
</dbReference>
<sequence>MKHSLRYPAALAALVLASLSAQAQTEPIKLGKPDPKDFTAAPFVGDSAAAAVVLCDYGTTNFQYNNNSFQLISERTTRIKILKKAGYDAATVEIPLYHRDDSQEKITGLRGTTYNLVNGQVVKTKLDGSNTFTEDRTANVRVRKFTMPDVREGSVIEYNYTVISDFLFNFQDWTFQRDIPVRWSEFRANIPEYFHYKMLQQGYHSLAVQTQSESAAQFTVHTAGGFTGGGLATNREAATNDAVTAHATHYVWAMKDVPAFRDEPYMTTSEDYLDRITFQMAGQQFPNQPYLNVSGTWAKIDMELLSSDNFGGQLDRGGFLKDQIMPLVAKYPDVQARAAAVREVVMAAVRYDGTNHYSTTASLRKAFDAHHGTAADVNLLLISGLRMAGIPANPLILSTRNHGRVDQSQPMISRFNYVLALVPLADGKDLLVDATEPMLPCGVLPKRCLNQAGRLIMKNSEQGRWVELAPAQRYVHYQQVALTMDAKGGLTGKVHEEHGGYAGADAREELSSLGEKKYLAQMTRPHSGWTVPKLTVGERENVAKPLALDYEFTQPADDNATADLLYLSPLREFGTEQNPFRHDDRLFPVDFGAPQDETTMVTLTLPAGYELAEMPKPTVVDLPEGGGRFICTVTAGAPGVVQLTSRMSLRKPVYAAEEYAQLREFYRLMLEKQNERLIIKKKA</sequence>
<dbReference type="Proteomes" id="UP000625631">
    <property type="component" value="Unassembled WGS sequence"/>
</dbReference>
<proteinExistence type="predicted"/>
<reference evidence="3 4" key="1">
    <citation type="submission" date="2020-12" db="EMBL/GenBank/DDBJ databases">
        <title>Hymenobacter sp.</title>
        <authorList>
            <person name="Kim M.K."/>
        </authorList>
    </citation>
    <scope>NUCLEOTIDE SEQUENCE [LARGE SCALE GENOMIC DNA]</scope>
    <source>
        <strain evidence="3 4">BT442</strain>
    </source>
</reference>
<dbReference type="Pfam" id="PF12969">
    <property type="entry name" value="DUF3857"/>
    <property type="match status" value="1"/>
</dbReference>
<keyword evidence="1" id="KW-0732">Signal</keyword>
<dbReference type="InterPro" id="IPR024618">
    <property type="entry name" value="DUF3857"/>
</dbReference>
<dbReference type="RefSeq" id="WP_198074754.1">
    <property type="nucleotide sequence ID" value="NZ_JAEDAE010000002.1"/>
</dbReference>
<evidence type="ECO:0000256" key="1">
    <source>
        <dbReference type="SAM" id="SignalP"/>
    </source>
</evidence>
<gene>
    <name evidence="3" type="ORF">I7X13_05920</name>
</gene>
<dbReference type="Gene3D" id="2.60.120.1130">
    <property type="match status" value="1"/>
</dbReference>
<comment type="caution">
    <text evidence="3">The sequence shown here is derived from an EMBL/GenBank/DDBJ whole genome shotgun (WGS) entry which is preliminary data.</text>
</comment>
<name>A0ABS0Q4S6_9BACT</name>
<dbReference type="Gene3D" id="2.60.40.3140">
    <property type="match status" value="1"/>
</dbReference>
<organism evidence="3 4">
    <name type="scientific">Hymenobacter negativus</name>
    <dbReference type="NCBI Taxonomy" id="2795026"/>
    <lineage>
        <taxon>Bacteria</taxon>
        <taxon>Pseudomonadati</taxon>
        <taxon>Bacteroidota</taxon>
        <taxon>Cytophagia</taxon>
        <taxon>Cytophagales</taxon>
        <taxon>Hymenobacteraceae</taxon>
        <taxon>Hymenobacter</taxon>
    </lineage>
</organism>
<evidence type="ECO:0000313" key="3">
    <source>
        <dbReference type="EMBL" id="MBH8557575.1"/>
    </source>
</evidence>